<evidence type="ECO:0008006" key="11">
    <source>
        <dbReference type="Google" id="ProtNLM"/>
    </source>
</evidence>
<dbReference type="Proteomes" id="UP000316079">
    <property type="component" value="Unassembled WGS sequence"/>
</dbReference>
<dbReference type="InterPro" id="IPR036250">
    <property type="entry name" value="AcylCo_DH-like_C"/>
</dbReference>
<dbReference type="GO" id="GO:0003995">
    <property type="term" value="F:acyl-CoA dehydrogenase activity"/>
    <property type="evidence" value="ECO:0007669"/>
    <property type="project" value="TreeGrafter"/>
</dbReference>
<evidence type="ECO:0000256" key="4">
    <source>
        <dbReference type="ARBA" id="ARBA00023002"/>
    </source>
</evidence>
<reference evidence="9 10" key="1">
    <citation type="journal article" date="2019" name="Sci. Data">
        <title>Hybrid genome assembly and annotation of Danionella translucida.</title>
        <authorList>
            <person name="Kadobianskyi M."/>
            <person name="Schulze L."/>
            <person name="Schuelke M."/>
            <person name="Judkewitz B."/>
        </authorList>
    </citation>
    <scope>NUCLEOTIDE SEQUENCE [LARGE SCALE GENOMIC DNA]</scope>
    <source>
        <strain evidence="9 10">Bolton</strain>
    </source>
</reference>
<dbReference type="Gene3D" id="6.10.250.600">
    <property type="match status" value="1"/>
</dbReference>
<evidence type="ECO:0000256" key="1">
    <source>
        <dbReference type="ARBA" id="ARBA00009347"/>
    </source>
</evidence>
<keyword evidence="2 5" id="KW-0285">Flavoprotein</keyword>
<feature type="domain" description="Acyl-CoA dehydrogenase/oxidase C-terminal" evidence="6">
    <location>
        <begin position="346"/>
        <end position="415"/>
    </location>
</feature>
<comment type="caution">
    <text evidence="9">The sequence shown here is derived from an EMBL/GenBank/DDBJ whole genome shotgun (WGS) entry which is preliminary data.</text>
</comment>
<dbReference type="AlphaFoldDB" id="A0A553Q861"/>
<dbReference type="Pfam" id="PF18158">
    <property type="entry name" value="AidB_N"/>
    <property type="match status" value="1"/>
</dbReference>
<dbReference type="OrthoDB" id="10261408at2759"/>
<dbReference type="InterPro" id="IPR009100">
    <property type="entry name" value="AcylCoA_DH/oxidase_NM_dom_sf"/>
</dbReference>
<evidence type="ECO:0000259" key="6">
    <source>
        <dbReference type="Pfam" id="PF00441"/>
    </source>
</evidence>
<protein>
    <recommendedName>
        <fullName evidence="11">Acyl-CoA dehydrogenase/oxidase C-terminal domain-containing protein</fullName>
    </recommendedName>
</protein>
<accession>A0A553Q861</accession>
<dbReference type="PANTHER" id="PTHR42707:SF2">
    <property type="entry name" value="ACD11 DEHYDROGENASE"/>
    <property type="match status" value="1"/>
</dbReference>
<comment type="cofactor">
    <cofactor evidence="5">
        <name>FAD</name>
        <dbReference type="ChEBI" id="CHEBI:57692"/>
    </cofactor>
</comment>
<evidence type="ECO:0000313" key="9">
    <source>
        <dbReference type="EMBL" id="TRY86124.1"/>
    </source>
</evidence>
<dbReference type="PANTHER" id="PTHR42707">
    <property type="entry name" value="ACYL-COA DEHYDROGENASE"/>
    <property type="match status" value="1"/>
</dbReference>
<dbReference type="InterPro" id="IPR052904">
    <property type="entry name" value="Acyl-CoA_dehydrogenase-like"/>
</dbReference>
<keyword evidence="4 5" id="KW-0560">Oxidoreductase</keyword>
<dbReference type="SUPFAM" id="SSF56645">
    <property type="entry name" value="Acyl-CoA dehydrogenase NM domain-like"/>
    <property type="match status" value="1"/>
</dbReference>
<name>A0A553Q861_9TELE</name>
<evidence type="ECO:0000259" key="8">
    <source>
        <dbReference type="Pfam" id="PF18158"/>
    </source>
</evidence>
<dbReference type="Gene3D" id="1.20.140.10">
    <property type="entry name" value="Butyryl-CoA Dehydrogenase, subunit A, domain 3"/>
    <property type="match status" value="1"/>
</dbReference>
<dbReference type="InterPro" id="IPR009075">
    <property type="entry name" value="AcylCo_DH/oxidase_C"/>
</dbReference>
<comment type="similarity">
    <text evidence="1 5">Belongs to the acyl-CoA dehydrogenase family.</text>
</comment>
<dbReference type="Pfam" id="PF02770">
    <property type="entry name" value="Acyl-CoA_dh_M"/>
    <property type="match status" value="1"/>
</dbReference>
<dbReference type="Gene3D" id="2.40.110.20">
    <property type="match status" value="1"/>
</dbReference>
<evidence type="ECO:0000256" key="3">
    <source>
        <dbReference type="ARBA" id="ARBA00022827"/>
    </source>
</evidence>
<keyword evidence="3 5" id="KW-0274">FAD</keyword>
<evidence type="ECO:0000256" key="2">
    <source>
        <dbReference type="ARBA" id="ARBA00022630"/>
    </source>
</evidence>
<evidence type="ECO:0000313" key="10">
    <source>
        <dbReference type="Proteomes" id="UP000316079"/>
    </source>
</evidence>
<organism evidence="9 10">
    <name type="scientific">Danionella cerebrum</name>
    <dbReference type="NCBI Taxonomy" id="2873325"/>
    <lineage>
        <taxon>Eukaryota</taxon>
        <taxon>Metazoa</taxon>
        <taxon>Chordata</taxon>
        <taxon>Craniata</taxon>
        <taxon>Vertebrata</taxon>
        <taxon>Euteleostomi</taxon>
        <taxon>Actinopterygii</taxon>
        <taxon>Neopterygii</taxon>
        <taxon>Teleostei</taxon>
        <taxon>Ostariophysi</taxon>
        <taxon>Cypriniformes</taxon>
        <taxon>Danionidae</taxon>
        <taxon>Danioninae</taxon>
        <taxon>Danionella</taxon>
    </lineage>
</organism>
<dbReference type="InterPro" id="IPR041504">
    <property type="entry name" value="AidB_N"/>
</dbReference>
<sequence>MSKEEALFEIREVHLPMAVRLCYRSNRGLALHMLSRGVSGGRASVERLRELEPHSQTHSLFSRSAIGSFFQEQPQLTNPFIQDPLLRTYLQRHLPAQEVQEKLCCFGEAVASEVDALGRECELNPPTLERFDPWGRRVDRIITHSAWQRLKCFSAQQGLVAEGYEANHGVWSRVYQMCKMYMFAPSAGLFTCPLAMTDGAAKVLQSLGMPARGAFDHLTSRDESKFWTSGQWMTERRGGSDVARGTETVARRQEDGSFRLYGFKWFTSATDADMTLTLARIADEDGSTVTPGSRGVSLFLAEVWLGDGSSNGIEVQRLKNKLGTRQMPTAELLLDGTKATLLSEEGRGIASIASMLTITRIYNTVCAAAAMRRITQLCRDYACKRSVFGKLLKDHPLHTLTLSRMESREEAVSCVGRGCINPSSTSSSGRKMGNEERSVPAAQAALTLPSQSGDGEPCLICLVVAFTRSQQLLSTDEQFLEIT</sequence>
<evidence type="ECO:0000259" key="7">
    <source>
        <dbReference type="Pfam" id="PF02770"/>
    </source>
</evidence>
<proteinExistence type="inferred from homology"/>
<gene>
    <name evidence="9" type="ORF">DNTS_030199</name>
</gene>
<dbReference type="EMBL" id="SRMA01026244">
    <property type="protein sequence ID" value="TRY86124.1"/>
    <property type="molecule type" value="Genomic_DNA"/>
</dbReference>
<evidence type="ECO:0000256" key="5">
    <source>
        <dbReference type="RuleBase" id="RU362125"/>
    </source>
</evidence>
<dbReference type="InterPro" id="IPR006091">
    <property type="entry name" value="Acyl-CoA_Oxase/DH_mid-dom"/>
</dbReference>
<keyword evidence="10" id="KW-1185">Reference proteome</keyword>
<dbReference type="Pfam" id="PF00441">
    <property type="entry name" value="Acyl-CoA_dh_1"/>
    <property type="match status" value="1"/>
</dbReference>
<dbReference type="SUPFAM" id="SSF47203">
    <property type="entry name" value="Acyl-CoA dehydrogenase C-terminal domain-like"/>
    <property type="match status" value="1"/>
</dbReference>
<feature type="domain" description="Adaptive response protein AidB N-terminal" evidence="8">
    <location>
        <begin position="77"/>
        <end position="221"/>
    </location>
</feature>
<feature type="domain" description="Acyl-CoA oxidase/dehydrogenase middle" evidence="7">
    <location>
        <begin position="231"/>
        <end position="335"/>
    </location>
</feature>